<dbReference type="Gene3D" id="1.10.287.1040">
    <property type="entry name" value="Exonuclease VII, small subunit"/>
    <property type="match status" value="1"/>
</dbReference>
<dbReference type="OrthoDB" id="1525214at2"/>
<comment type="function">
    <text evidence="6">Bidirectionally degrades single-stranded DNA into large acid-insoluble oligonucleotides, which are then degraded further into small acid-soluble oligonucleotides.</text>
</comment>
<keyword evidence="5 6" id="KW-0269">Exonuclease</keyword>
<evidence type="ECO:0000313" key="8">
    <source>
        <dbReference type="EMBL" id="GET32168.1"/>
    </source>
</evidence>
<evidence type="ECO:0000256" key="3">
    <source>
        <dbReference type="ARBA" id="ARBA00022722"/>
    </source>
</evidence>
<evidence type="ECO:0000256" key="7">
    <source>
        <dbReference type="SAM" id="Coils"/>
    </source>
</evidence>
<sequence>MTKKKISYKEAVSEIEEILEQMESEELDVDELSDKVKRVSYLIKVCKDRLHQTEEEVENILNQMDDN</sequence>
<dbReference type="GO" id="GO:0008855">
    <property type="term" value="F:exodeoxyribonuclease VII activity"/>
    <property type="evidence" value="ECO:0007669"/>
    <property type="project" value="UniProtKB-UniRule"/>
</dbReference>
<comment type="similarity">
    <text evidence="1 6">Belongs to the XseB family.</text>
</comment>
<dbReference type="Proteomes" id="UP000391834">
    <property type="component" value="Unassembled WGS sequence"/>
</dbReference>
<dbReference type="EMBL" id="BLAX01000001">
    <property type="protein sequence ID" value="GET32168.1"/>
    <property type="molecule type" value="Genomic_DNA"/>
</dbReference>
<feature type="coiled-coil region" evidence="7">
    <location>
        <begin position="5"/>
        <end position="67"/>
    </location>
</feature>
<evidence type="ECO:0000256" key="1">
    <source>
        <dbReference type="ARBA" id="ARBA00009998"/>
    </source>
</evidence>
<name>A0A5M4AWX6_9BACT</name>
<keyword evidence="3 6" id="KW-0540">Nuclease</keyword>
<dbReference type="SUPFAM" id="SSF116842">
    <property type="entry name" value="XseB-like"/>
    <property type="match status" value="1"/>
</dbReference>
<protein>
    <recommendedName>
        <fullName evidence="6">Exodeoxyribonuclease 7 small subunit</fullName>
        <ecNumber evidence="6">3.1.11.6</ecNumber>
    </recommendedName>
    <alternativeName>
        <fullName evidence="6">Exodeoxyribonuclease VII small subunit</fullName>
        <shortName evidence="6">Exonuclease VII small subunit</shortName>
    </alternativeName>
</protein>
<comment type="subunit">
    <text evidence="6">Heterooligomer composed of large and small subunits.</text>
</comment>
<keyword evidence="9" id="KW-1185">Reference proteome</keyword>
<keyword evidence="7" id="KW-0175">Coiled coil</keyword>
<accession>A0A5M4AWX6</accession>
<keyword evidence="4 6" id="KW-0378">Hydrolase</keyword>
<comment type="catalytic activity">
    <reaction evidence="6">
        <text>Exonucleolytic cleavage in either 5'- to 3'- or 3'- to 5'-direction to yield nucleoside 5'-phosphates.</text>
        <dbReference type="EC" id="3.1.11.6"/>
    </reaction>
</comment>
<keyword evidence="2 6" id="KW-0963">Cytoplasm</keyword>
<evidence type="ECO:0000256" key="2">
    <source>
        <dbReference type="ARBA" id="ARBA00022490"/>
    </source>
</evidence>
<dbReference type="InterPro" id="IPR037004">
    <property type="entry name" value="Exonuc_VII_ssu_sf"/>
</dbReference>
<dbReference type="InterPro" id="IPR003761">
    <property type="entry name" value="Exonuc_VII_S"/>
</dbReference>
<dbReference type="Pfam" id="PF02609">
    <property type="entry name" value="Exonuc_VII_S"/>
    <property type="match status" value="1"/>
</dbReference>
<organism evidence="8 9">
    <name type="scientific">Prolixibacter bellariivorans</name>
    <dbReference type="NCBI Taxonomy" id="314319"/>
    <lineage>
        <taxon>Bacteria</taxon>
        <taxon>Pseudomonadati</taxon>
        <taxon>Bacteroidota</taxon>
        <taxon>Bacteroidia</taxon>
        <taxon>Marinilabiliales</taxon>
        <taxon>Prolixibacteraceae</taxon>
        <taxon>Prolixibacter</taxon>
    </lineage>
</organism>
<evidence type="ECO:0000313" key="9">
    <source>
        <dbReference type="Proteomes" id="UP000391834"/>
    </source>
</evidence>
<dbReference type="AlphaFoldDB" id="A0A5M4AWX6"/>
<evidence type="ECO:0000256" key="6">
    <source>
        <dbReference type="HAMAP-Rule" id="MF_00337"/>
    </source>
</evidence>
<evidence type="ECO:0000256" key="5">
    <source>
        <dbReference type="ARBA" id="ARBA00022839"/>
    </source>
</evidence>
<gene>
    <name evidence="6" type="primary">xseB</name>
    <name evidence="8" type="ORF">PbJCM13498_10310</name>
</gene>
<comment type="subcellular location">
    <subcellularLocation>
        <location evidence="6">Cytoplasm</location>
    </subcellularLocation>
</comment>
<evidence type="ECO:0000256" key="4">
    <source>
        <dbReference type="ARBA" id="ARBA00022801"/>
    </source>
</evidence>
<dbReference type="EC" id="3.1.11.6" evidence="6"/>
<comment type="caution">
    <text evidence="8">The sequence shown here is derived from an EMBL/GenBank/DDBJ whole genome shotgun (WGS) entry which is preliminary data.</text>
</comment>
<dbReference type="RefSeq" id="WP_025863337.1">
    <property type="nucleotide sequence ID" value="NZ_BLAX01000001.1"/>
</dbReference>
<dbReference type="GO" id="GO:0006308">
    <property type="term" value="P:DNA catabolic process"/>
    <property type="evidence" value="ECO:0007669"/>
    <property type="project" value="UniProtKB-UniRule"/>
</dbReference>
<proteinExistence type="inferred from homology"/>
<dbReference type="HAMAP" id="MF_00337">
    <property type="entry name" value="Exonuc_7_S"/>
    <property type="match status" value="1"/>
</dbReference>
<dbReference type="NCBIfam" id="TIGR01280">
    <property type="entry name" value="xseB"/>
    <property type="match status" value="1"/>
</dbReference>
<dbReference type="GO" id="GO:0009318">
    <property type="term" value="C:exodeoxyribonuclease VII complex"/>
    <property type="evidence" value="ECO:0007669"/>
    <property type="project" value="UniProtKB-UniRule"/>
</dbReference>
<dbReference type="GO" id="GO:0005737">
    <property type="term" value="C:cytoplasm"/>
    <property type="evidence" value="ECO:0007669"/>
    <property type="project" value="UniProtKB-SubCell"/>
</dbReference>
<reference evidence="8 9" key="1">
    <citation type="submission" date="2019-10" db="EMBL/GenBank/DDBJ databases">
        <title>Prolixibacter strains distinguished by the presence of nitrate reductase genes were adept at nitrate-dependent anaerobic corrosion of metallic iron and carbon steel.</title>
        <authorList>
            <person name="Iino T."/>
            <person name="Shono N."/>
            <person name="Ito K."/>
            <person name="Nakamura R."/>
            <person name="Sueoka K."/>
            <person name="Harayama S."/>
            <person name="Ohkuma M."/>
        </authorList>
    </citation>
    <scope>NUCLEOTIDE SEQUENCE [LARGE SCALE GENOMIC DNA]</scope>
    <source>
        <strain evidence="8 9">JCM 13498</strain>
    </source>
</reference>